<dbReference type="AlphaFoldDB" id="A0A4R8V8B3"/>
<reference evidence="3 5" key="2">
    <citation type="submission" date="2019-03" db="EMBL/GenBank/DDBJ databases">
        <title>Genomics of glacier-inhabiting Cryobacterium strains.</title>
        <authorList>
            <person name="Liu Q."/>
            <person name="Xin Y.-H."/>
        </authorList>
    </citation>
    <scope>NUCLEOTIDE SEQUENCE [LARGE SCALE GENOMIC DNA]</scope>
    <source>
        <strain evidence="3 5">Hh8</strain>
    </source>
</reference>
<dbReference type="Proteomes" id="UP000298252">
    <property type="component" value="Unassembled WGS sequence"/>
</dbReference>
<keyword evidence="5" id="KW-1185">Reference proteome</keyword>
<organism evidence="2 4">
    <name type="scientific">Cryobacterium flavum</name>
    <dbReference type="NCBI Taxonomy" id="1424659"/>
    <lineage>
        <taxon>Bacteria</taxon>
        <taxon>Bacillati</taxon>
        <taxon>Actinomycetota</taxon>
        <taxon>Actinomycetes</taxon>
        <taxon>Micrococcales</taxon>
        <taxon>Microbacteriaceae</taxon>
        <taxon>Cryobacterium</taxon>
    </lineage>
</organism>
<keyword evidence="1" id="KW-0472">Membrane</keyword>
<accession>A0A4R8V8B3</accession>
<dbReference type="EMBL" id="SOFD01000024">
    <property type="protein sequence ID" value="TFB77742.1"/>
    <property type="molecule type" value="Genomic_DNA"/>
</dbReference>
<evidence type="ECO:0008006" key="6">
    <source>
        <dbReference type="Google" id="ProtNLM"/>
    </source>
</evidence>
<feature type="transmembrane region" description="Helical" evidence="1">
    <location>
        <begin position="149"/>
        <end position="170"/>
    </location>
</feature>
<gene>
    <name evidence="3" type="ORF">E3O21_08730</name>
    <name evidence="2" type="ORF">SAMN05216368_101336</name>
</gene>
<evidence type="ECO:0000313" key="2">
    <source>
        <dbReference type="EMBL" id="SDM56816.1"/>
    </source>
</evidence>
<feature type="transmembrane region" description="Helical" evidence="1">
    <location>
        <begin position="88"/>
        <end position="110"/>
    </location>
</feature>
<evidence type="ECO:0000313" key="3">
    <source>
        <dbReference type="EMBL" id="TFB77742.1"/>
    </source>
</evidence>
<dbReference type="Proteomes" id="UP000199639">
    <property type="component" value="Unassembled WGS sequence"/>
</dbReference>
<keyword evidence="1" id="KW-1133">Transmembrane helix</keyword>
<feature type="transmembrane region" description="Helical" evidence="1">
    <location>
        <begin position="122"/>
        <end position="142"/>
    </location>
</feature>
<sequence length="255" mass="27086">MTTNPRDLENGSADIRSAKLDDATWFDEFTIELRLLAVPGIDIGDALASAREFLADSGTSAEECFGSPRNYAAELGLATMPQRAVNGVGLRAGLGVLGLIGFTVSALPLVQGEAVRVDLPTITMFVIVIVGAVLMPTFLRSLARVRPRAWMFVVAVLLGLALPIGLNLAIDSAATLFTVPALAVVIISALLVLVPAIWSQARHSLRDDPIIDPGVTPASRPSLATRLFLGLVTWSMVMASIVIWLFALFGEPVAR</sequence>
<feature type="transmembrane region" description="Helical" evidence="1">
    <location>
        <begin position="227"/>
        <end position="249"/>
    </location>
</feature>
<feature type="transmembrane region" description="Helical" evidence="1">
    <location>
        <begin position="176"/>
        <end position="198"/>
    </location>
</feature>
<name>A0A4R8V8B3_9MICO</name>
<proteinExistence type="predicted"/>
<evidence type="ECO:0000256" key="1">
    <source>
        <dbReference type="SAM" id="Phobius"/>
    </source>
</evidence>
<evidence type="ECO:0000313" key="5">
    <source>
        <dbReference type="Proteomes" id="UP000298252"/>
    </source>
</evidence>
<evidence type="ECO:0000313" key="4">
    <source>
        <dbReference type="Proteomes" id="UP000199639"/>
    </source>
</evidence>
<keyword evidence="1" id="KW-0812">Transmembrane</keyword>
<dbReference type="EMBL" id="FNIB01000001">
    <property type="protein sequence ID" value="SDM56816.1"/>
    <property type="molecule type" value="Genomic_DNA"/>
</dbReference>
<dbReference type="STRING" id="1424659.SAMN05216368_101336"/>
<dbReference type="RefSeq" id="WP_092338578.1">
    <property type="nucleotide sequence ID" value="NZ_FNIB01000001.1"/>
</dbReference>
<reference evidence="2 4" key="1">
    <citation type="submission" date="2016-10" db="EMBL/GenBank/DDBJ databases">
        <authorList>
            <person name="Varghese N."/>
            <person name="Submissions S."/>
        </authorList>
    </citation>
    <scope>NUCLEOTIDE SEQUENCE [LARGE SCALE GENOMIC DNA]</scope>
    <source>
        <strain evidence="2 4">CGMCC 1.11215</strain>
    </source>
</reference>
<protein>
    <recommendedName>
        <fullName evidence="6">DUF1129 family protein</fullName>
    </recommendedName>
</protein>